<feature type="non-terminal residue" evidence="3">
    <location>
        <position position="1"/>
    </location>
</feature>
<evidence type="ECO:0000313" key="4">
    <source>
        <dbReference type="Proteomes" id="UP001497623"/>
    </source>
</evidence>
<dbReference type="AlphaFoldDB" id="A0AAV2SFN7"/>
<dbReference type="InterPro" id="IPR016186">
    <property type="entry name" value="C-type_lectin-like/link_sf"/>
</dbReference>
<organism evidence="3 4">
    <name type="scientific">Meganyctiphanes norvegica</name>
    <name type="common">Northern krill</name>
    <name type="synonym">Thysanopoda norvegica</name>
    <dbReference type="NCBI Taxonomy" id="48144"/>
    <lineage>
        <taxon>Eukaryota</taxon>
        <taxon>Metazoa</taxon>
        <taxon>Ecdysozoa</taxon>
        <taxon>Arthropoda</taxon>
        <taxon>Crustacea</taxon>
        <taxon>Multicrustacea</taxon>
        <taxon>Malacostraca</taxon>
        <taxon>Eumalacostraca</taxon>
        <taxon>Eucarida</taxon>
        <taxon>Euphausiacea</taxon>
        <taxon>Euphausiidae</taxon>
        <taxon>Meganyctiphanes</taxon>
    </lineage>
</organism>
<evidence type="ECO:0000256" key="1">
    <source>
        <dbReference type="SAM" id="SignalP"/>
    </source>
</evidence>
<reference evidence="3 4" key="1">
    <citation type="submission" date="2024-05" db="EMBL/GenBank/DDBJ databases">
        <authorList>
            <person name="Wallberg A."/>
        </authorList>
    </citation>
    <scope>NUCLEOTIDE SEQUENCE [LARGE SCALE GENOMIC DNA]</scope>
</reference>
<proteinExistence type="predicted"/>
<dbReference type="CDD" id="cd00037">
    <property type="entry name" value="CLECT"/>
    <property type="match status" value="1"/>
</dbReference>
<accession>A0AAV2SFN7</accession>
<feature type="domain" description="C-type lectin" evidence="2">
    <location>
        <begin position="39"/>
        <end position="125"/>
    </location>
</feature>
<dbReference type="EMBL" id="CAXKWB010057025">
    <property type="protein sequence ID" value="CAL4179110.1"/>
    <property type="molecule type" value="Genomic_DNA"/>
</dbReference>
<keyword evidence="4" id="KW-1185">Reference proteome</keyword>
<evidence type="ECO:0000259" key="2">
    <source>
        <dbReference type="PROSITE" id="PS50041"/>
    </source>
</evidence>
<evidence type="ECO:0000313" key="3">
    <source>
        <dbReference type="EMBL" id="CAL4179110.1"/>
    </source>
</evidence>
<dbReference type="PROSITE" id="PS50041">
    <property type="entry name" value="C_TYPE_LECTIN_2"/>
    <property type="match status" value="1"/>
</dbReference>
<dbReference type="InterPro" id="IPR016187">
    <property type="entry name" value="CTDL_fold"/>
</dbReference>
<gene>
    <name evidence="3" type="ORF">MNOR_LOCUS35110</name>
</gene>
<feature type="non-terminal residue" evidence="3">
    <location>
        <position position="125"/>
    </location>
</feature>
<sequence>FHSVLNNSPDMKIITGIFLLISLGMGQCYCPNSFEAIGQAGCCYYFSVKHDQYETFQEARDYCQELGELLGADVDLAEIGRSGNKCCNDIELLEAMSDKGVSYPWIGATDSSSEGTWRWVHSQEV</sequence>
<dbReference type="Gene3D" id="3.10.100.10">
    <property type="entry name" value="Mannose-Binding Protein A, subunit A"/>
    <property type="match status" value="1"/>
</dbReference>
<protein>
    <recommendedName>
        <fullName evidence="2">C-type lectin domain-containing protein</fullName>
    </recommendedName>
</protein>
<name>A0AAV2SFN7_MEGNR</name>
<feature type="signal peptide" evidence="1">
    <location>
        <begin position="1"/>
        <end position="26"/>
    </location>
</feature>
<dbReference type="SUPFAM" id="SSF56436">
    <property type="entry name" value="C-type lectin-like"/>
    <property type="match status" value="1"/>
</dbReference>
<comment type="caution">
    <text evidence="3">The sequence shown here is derived from an EMBL/GenBank/DDBJ whole genome shotgun (WGS) entry which is preliminary data.</text>
</comment>
<dbReference type="InterPro" id="IPR001304">
    <property type="entry name" value="C-type_lectin-like"/>
</dbReference>
<feature type="chain" id="PRO_5043853304" description="C-type lectin domain-containing protein" evidence="1">
    <location>
        <begin position="27"/>
        <end position="125"/>
    </location>
</feature>
<dbReference type="Proteomes" id="UP001497623">
    <property type="component" value="Unassembled WGS sequence"/>
</dbReference>
<keyword evidence="1" id="KW-0732">Signal</keyword>